<accession>A0A6P8WB78</accession>
<dbReference type="OrthoDB" id="7850481at2759"/>
<protein>
    <submittedName>
        <fullName evidence="2 3">Uncharacterized protein LOC117565769 isoform X1</fullName>
    </submittedName>
</protein>
<dbReference type="Proteomes" id="UP000515160">
    <property type="component" value="Chromosome 2L"/>
</dbReference>
<organism evidence="1 2">
    <name type="scientific">Drosophila albomicans</name>
    <name type="common">Fruit fly</name>
    <dbReference type="NCBI Taxonomy" id="7291"/>
    <lineage>
        <taxon>Eukaryota</taxon>
        <taxon>Metazoa</taxon>
        <taxon>Ecdysozoa</taxon>
        <taxon>Arthropoda</taxon>
        <taxon>Hexapoda</taxon>
        <taxon>Insecta</taxon>
        <taxon>Pterygota</taxon>
        <taxon>Neoptera</taxon>
        <taxon>Endopterygota</taxon>
        <taxon>Diptera</taxon>
        <taxon>Brachycera</taxon>
        <taxon>Muscomorpha</taxon>
        <taxon>Ephydroidea</taxon>
        <taxon>Drosophilidae</taxon>
        <taxon>Drosophila</taxon>
    </lineage>
</organism>
<dbReference type="Gene3D" id="3.80.10.10">
    <property type="entry name" value="Ribonuclease Inhibitor"/>
    <property type="match status" value="1"/>
</dbReference>
<reference evidence="2 3" key="1">
    <citation type="submission" date="2025-04" db="UniProtKB">
        <authorList>
            <consortium name="RefSeq"/>
        </authorList>
    </citation>
    <scope>IDENTIFICATION</scope>
    <source>
        <strain evidence="2 3">15112-1751.03</strain>
        <tissue evidence="2 3">Whole Adult</tissue>
    </source>
</reference>
<evidence type="ECO:0000313" key="2">
    <source>
        <dbReference type="RefSeq" id="XP_034100931.2"/>
    </source>
</evidence>
<proteinExistence type="predicted"/>
<name>A0A6P8WB78_DROAB</name>
<evidence type="ECO:0000313" key="1">
    <source>
        <dbReference type="Proteomes" id="UP000515160"/>
    </source>
</evidence>
<dbReference type="SUPFAM" id="SSF52047">
    <property type="entry name" value="RNI-like"/>
    <property type="match status" value="1"/>
</dbReference>
<gene>
    <name evidence="2 3" type="primary">LOC117565769</name>
</gene>
<dbReference type="InterPro" id="IPR032675">
    <property type="entry name" value="LRR_dom_sf"/>
</dbReference>
<keyword evidence="1" id="KW-1185">Reference proteome</keyword>
<dbReference type="AlphaFoldDB" id="A0A6P8WB78"/>
<sequence length="217" mass="25584">MLDALNDDCQLAIIKYLNLFDRIALYEATKGTSNRLNKNIAYAWKLQLSFVLDWNNYKKFEEMPELLDVFLSNCSATMQELKLLRVKLDFLKRWENYTFPRMKTLEYTLETGDQAADEAIRTLVKIFPGLHSLKPYGNFRCVVLQKWTQMRKLDLSESWHYYDYDWAKDIAKCQLLEELTLDDCTIGSNNYDDLMAMPKLHKLCIVSAFDVKLVKLF</sequence>
<dbReference type="GeneID" id="117565769"/>
<dbReference type="RefSeq" id="XP_034100931.2">
    <property type="nucleotide sequence ID" value="XM_034245040.2"/>
</dbReference>
<evidence type="ECO:0000313" key="3">
    <source>
        <dbReference type="RefSeq" id="XP_051859107.1"/>
    </source>
</evidence>
<dbReference type="RefSeq" id="XP_051859107.1">
    <property type="nucleotide sequence ID" value="XM_052003147.1"/>
</dbReference>